<dbReference type="EMBL" id="CP015163">
    <property type="protein sequence ID" value="AXB48436.1"/>
    <property type="molecule type" value="Genomic_DNA"/>
</dbReference>
<dbReference type="InterPro" id="IPR027860">
    <property type="entry name" value="DUF4429"/>
</dbReference>
<dbReference type="Proteomes" id="UP000250434">
    <property type="component" value="Chromosome"/>
</dbReference>
<evidence type="ECO:0000313" key="3">
    <source>
        <dbReference type="EMBL" id="AXB48436.1"/>
    </source>
</evidence>
<evidence type="ECO:0000259" key="2">
    <source>
        <dbReference type="Pfam" id="PF14472"/>
    </source>
</evidence>
<dbReference type="OrthoDB" id="3698908at2"/>
<dbReference type="KEGG" id="aab:A4R43_12685"/>
<protein>
    <submittedName>
        <fullName evidence="3">Tat pathway signal sequence domain protein</fullName>
    </submittedName>
</protein>
<sequence length="292" mass="31881">MDDELAGPDEKWTFDLREVRIIPAPDGDLHELRRALGPVSVPLAALTGISFEPGRRSCRLRLQLRAGADPLTQVSSDWLTGRADPYQLTVEAERSAAAEYFAGRVRDALLVEQVPEGPAEQYLMPGPRVPVTAAAGDGTVVFDGERLRFEWNWLADDRKRAMGPQQLRLADVAAVEWQPVVGLDHGFLRFRPRGMSTPPPIEHDPYSLHWGIKREGGTAVLVAAAVAARLPHPSETTAEPLALPAAAPAPAGEVHEADALLHRLRELGALHRDGILTDDEFAAAKQLLLKPR</sequence>
<gene>
    <name evidence="3" type="ORF">A4R43_12685</name>
</gene>
<name>A0A344LK62_9PSEU</name>
<feature type="domain" description="DUF4429" evidence="2">
    <location>
        <begin position="141"/>
        <end position="226"/>
    </location>
</feature>
<dbReference type="Pfam" id="PF14472">
    <property type="entry name" value="DUF4429"/>
    <property type="match status" value="2"/>
</dbReference>
<reference evidence="3 4" key="1">
    <citation type="submission" date="2016-04" db="EMBL/GenBank/DDBJ databases">
        <title>Complete genome sequence and analysis of deep-sea sediment isolate, Amycolatopsis sp. WP1.</title>
        <authorList>
            <person name="Wang H."/>
            <person name="Chen S."/>
            <person name="Wu Q."/>
        </authorList>
    </citation>
    <scope>NUCLEOTIDE SEQUENCE [LARGE SCALE GENOMIC DNA]</scope>
    <source>
        <strain evidence="3 4">WP1</strain>
    </source>
</reference>
<feature type="domain" description="DUF4429" evidence="2">
    <location>
        <begin position="12"/>
        <end position="106"/>
    </location>
</feature>
<organism evidence="3 4">
    <name type="scientific">Amycolatopsis albispora</name>
    <dbReference type="NCBI Taxonomy" id="1804986"/>
    <lineage>
        <taxon>Bacteria</taxon>
        <taxon>Bacillati</taxon>
        <taxon>Actinomycetota</taxon>
        <taxon>Actinomycetes</taxon>
        <taxon>Pseudonocardiales</taxon>
        <taxon>Pseudonocardiaceae</taxon>
        <taxon>Amycolatopsis</taxon>
    </lineage>
</organism>
<dbReference type="AlphaFoldDB" id="A0A344LK62"/>
<feature type="domain" description="SHOCT" evidence="1">
    <location>
        <begin position="263"/>
        <end position="289"/>
    </location>
</feature>
<evidence type="ECO:0000259" key="1">
    <source>
        <dbReference type="Pfam" id="PF09851"/>
    </source>
</evidence>
<accession>A0A344LK62</accession>
<proteinExistence type="predicted"/>
<dbReference type="InterPro" id="IPR018649">
    <property type="entry name" value="SHOCT"/>
</dbReference>
<dbReference type="Pfam" id="PF09851">
    <property type="entry name" value="SHOCT"/>
    <property type="match status" value="1"/>
</dbReference>
<dbReference type="RefSeq" id="WP_113697538.1">
    <property type="nucleotide sequence ID" value="NZ_CP015163.1"/>
</dbReference>
<keyword evidence="4" id="KW-1185">Reference proteome</keyword>
<evidence type="ECO:0000313" key="4">
    <source>
        <dbReference type="Proteomes" id="UP000250434"/>
    </source>
</evidence>